<reference evidence="2 3" key="1">
    <citation type="submission" date="2019-03" db="EMBL/GenBank/DDBJ databases">
        <title>First draft genome of Liparis tanakae, snailfish: a comprehensive survey of snailfish specific genes.</title>
        <authorList>
            <person name="Kim W."/>
            <person name="Song I."/>
            <person name="Jeong J.-H."/>
            <person name="Kim D."/>
            <person name="Kim S."/>
            <person name="Ryu S."/>
            <person name="Song J.Y."/>
            <person name="Lee S.K."/>
        </authorList>
    </citation>
    <scope>NUCLEOTIDE SEQUENCE [LARGE SCALE GENOMIC DNA]</scope>
    <source>
        <tissue evidence="2">Muscle</tissue>
    </source>
</reference>
<evidence type="ECO:0000256" key="1">
    <source>
        <dbReference type="SAM" id="MobiDB-lite"/>
    </source>
</evidence>
<dbReference type="AlphaFoldDB" id="A0A4Z2IPM7"/>
<name>A0A4Z2IPM7_9TELE</name>
<organism evidence="2 3">
    <name type="scientific">Liparis tanakae</name>
    <name type="common">Tanaka's snailfish</name>
    <dbReference type="NCBI Taxonomy" id="230148"/>
    <lineage>
        <taxon>Eukaryota</taxon>
        <taxon>Metazoa</taxon>
        <taxon>Chordata</taxon>
        <taxon>Craniata</taxon>
        <taxon>Vertebrata</taxon>
        <taxon>Euteleostomi</taxon>
        <taxon>Actinopterygii</taxon>
        <taxon>Neopterygii</taxon>
        <taxon>Teleostei</taxon>
        <taxon>Neoteleostei</taxon>
        <taxon>Acanthomorphata</taxon>
        <taxon>Eupercaria</taxon>
        <taxon>Perciformes</taxon>
        <taxon>Cottioidei</taxon>
        <taxon>Cottales</taxon>
        <taxon>Liparidae</taxon>
        <taxon>Liparis</taxon>
    </lineage>
</organism>
<sequence>MWERCKNNINNNNNSTTREIAKHFITSILLGHSEFNTTTSMLTLLKLSTYARHSAQQLPAGLPQSQTSLIRLYGGEEPAGFLIIKTNRPPVLPLRNSLLALPVGGMEGPAGMCRPHSSSGPQPHDGQGPPTEVPSSSESHTKLPRAVVSQATHNNERH</sequence>
<protein>
    <submittedName>
        <fullName evidence="2">Uncharacterized protein</fullName>
    </submittedName>
</protein>
<accession>A0A4Z2IPM7</accession>
<dbReference type="EMBL" id="SRLO01000060">
    <property type="protein sequence ID" value="TNN79845.1"/>
    <property type="molecule type" value="Genomic_DNA"/>
</dbReference>
<evidence type="ECO:0000313" key="2">
    <source>
        <dbReference type="EMBL" id="TNN79845.1"/>
    </source>
</evidence>
<gene>
    <name evidence="2" type="ORF">EYF80_009882</name>
</gene>
<proteinExistence type="predicted"/>
<dbReference type="Proteomes" id="UP000314294">
    <property type="component" value="Unassembled WGS sequence"/>
</dbReference>
<keyword evidence="3" id="KW-1185">Reference proteome</keyword>
<feature type="region of interest" description="Disordered" evidence="1">
    <location>
        <begin position="109"/>
        <end position="158"/>
    </location>
</feature>
<feature type="compositionally biased region" description="Polar residues" evidence="1">
    <location>
        <begin position="149"/>
        <end position="158"/>
    </location>
</feature>
<comment type="caution">
    <text evidence="2">The sequence shown here is derived from an EMBL/GenBank/DDBJ whole genome shotgun (WGS) entry which is preliminary data.</text>
</comment>
<evidence type="ECO:0000313" key="3">
    <source>
        <dbReference type="Proteomes" id="UP000314294"/>
    </source>
</evidence>